<comment type="caution">
    <text evidence="9">The sequence shown here is derived from an EMBL/GenBank/DDBJ whole genome shotgun (WGS) entry which is preliminary data.</text>
</comment>
<feature type="transmembrane region" description="Helical" evidence="8">
    <location>
        <begin position="134"/>
        <end position="152"/>
    </location>
</feature>
<evidence type="ECO:0000256" key="2">
    <source>
        <dbReference type="ARBA" id="ARBA00005658"/>
    </source>
</evidence>
<evidence type="ECO:0000256" key="5">
    <source>
        <dbReference type="ARBA" id="ARBA00022692"/>
    </source>
</evidence>
<sequence>MVFYISVAMAAVFVIGGVLFPSALAAYAGYLFAAIIDGFGWFYLWATLGFLVFCVYLAFSRFGKVRLGRDNDKPVFSNLTWFSMLFSAGMGIGLVFWGVAEPMFHYMNPPLGLEAKTPEAARAALRYAFFHWGLHPWGIYTVMALAIAYFSFRKEGKNLISETFTPLGSSPDGLIGKAIDVLAIIATVFGVATSLGLGALQINSGLTKLFGVPGNVTAQLSIIGIVTVVYILSASTGLNKGIAWLSNANIAAAALLLIFVVAAGPTAFLFEVFTVTFGGYIQEVAFMSLRLTPFSQASWVGEWTLFYWAWWIAWAPFVGSFIARVSRGRTIKEFVLGVLLVPSIFSFLWFSVFGGTALNLEMFQGYPIGAGVQQDIAAALFTTLEYLPFGRIASLLALVLIITFFITSADSATFVLGMFSTDGNPDPSNRVKFIWGILQSSIATVLLLSGGLKGLQQASIVASLPFAVIMVFMCVSLLKALKKEKV</sequence>
<evidence type="ECO:0000256" key="6">
    <source>
        <dbReference type="ARBA" id="ARBA00022989"/>
    </source>
</evidence>
<reference evidence="9 10" key="1">
    <citation type="submission" date="2023-07" db="EMBL/GenBank/DDBJ databases">
        <title>The novel representative of Negativicutes class, Anaeroselena agilis gen. nov. sp. nov.</title>
        <authorList>
            <person name="Prokofeva M.I."/>
            <person name="Elcheninov A.G."/>
            <person name="Klyukina A."/>
            <person name="Kublanov I.V."/>
            <person name="Frolov E.N."/>
            <person name="Podosokorskaya O.A."/>
        </authorList>
    </citation>
    <scope>NUCLEOTIDE SEQUENCE [LARGE SCALE GENOMIC DNA]</scope>
    <source>
        <strain evidence="9 10">4137-cl</strain>
    </source>
</reference>
<evidence type="ECO:0000313" key="10">
    <source>
        <dbReference type="Proteomes" id="UP001254848"/>
    </source>
</evidence>
<feature type="transmembrane region" description="Helical" evidence="8">
    <location>
        <begin position="181"/>
        <end position="200"/>
    </location>
</feature>
<keyword evidence="4" id="KW-1003">Cell membrane</keyword>
<feature type="transmembrane region" description="Helical" evidence="8">
    <location>
        <begin position="392"/>
        <end position="419"/>
    </location>
</feature>
<feature type="transmembrane region" description="Helical" evidence="8">
    <location>
        <begin position="250"/>
        <end position="270"/>
    </location>
</feature>
<evidence type="ECO:0000313" key="9">
    <source>
        <dbReference type="EMBL" id="MDT8902368.1"/>
    </source>
</evidence>
<dbReference type="PANTHER" id="PTHR30047:SF7">
    <property type="entry name" value="HIGH-AFFINITY CHOLINE TRANSPORT PROTEIN"/>
    <property type="match status" value="1"/>
</dbReference>
<proteinExistence type="inferred from homology"/>
<evidence type="ECO:0000256" key="4">
    <source>
        <dbReference type="ARBA" id="ARBA00022475"/>
    </source>
</evidence>
<keyword evidence="6 8" id="KW-1133">Transmembrane helix</keyword>
<dbReference type="EMBL" id="JAUOZS010000001">
    <property type="protein sequence ID" value="MDT8902368.1"/>
    <property type="molecule type" value="Genomic_DNA"/>
</dbReference>
<evidence type="ECO:0000256" key="7">
    <source>
        <dbReference type="ARBA" id="ARBA00023136"/>
    </source>
</evidence>
<feature type="transmembrane region" description="Helical" evidence="8">
    <location>
        <begin position="458"/>
        <end position="478"/>
    </location>
</feature>
<feature type="transmembrane region" description="Helical" evidence="8">
    <location>
        <begin position="41"/>
        <end position="59"/>
    </location>
</feature>
<comment type="similarity">
    <text evidence="2">Belongs to the BCCT transporter (TC 2.A.15) family.</text>
</comment>
<comment type="subcellular location">
    <subcellularLocation>
        <location evidence="1">Cell membrane</location>
        <topology evidence="1">Multi-pass membrane protein</topology>
    </subcellularLocation>
</comment>
<name>A0ABU3NZZ0_9FIRM</name>
<evidence type="ECO:0000256" key="3">
    <source>
        <dbReference type="ARBA" id="ARBA00022448"/>
    </source>
</evidence>
<evidence type="ECO:0000256" key="1">
    <source>
        <dbReference type="ARBA" id="ARBA00004651"/>
    </source>
</evidence>
<keyword evidence="3" id="KW-0813">Transport</keyword>
<feature type="transmembrane region" description="Helical" evidence="8">
    <location>
        <begin position="305"/>
        <end position="322"/>
    </location>
</feature>
<evidence type="ECO:0000256" key="8">
    <source>
        <dbReference type="SAM" id="Phobius"/>
    </source>
</evidence>
<feature type="transmembrane region" description="Helical" evidence="8">
    <location>
        <begin position="431"/>
        <end position="452"/>
    </location>
</feature>
<dbReference type="Proteomes" id="UP001254848">
    <property type="component" value="Unassembled WGS sequence"/>
</dbReference>
<organism evidence="9 10">
    <name type="scientific">Anaeroselena agilis</name>
    <dbReference type="NCBI Taxonomy" id="3063788"/>
    <lineage>
        <taxon>Bacteria</taxon>
        <taxon>Bacillati</taxon>
        <taxon>Bacillota</taxon>
        <taxon>Negativicutes</taxon>
        <taxon>Acetonemataceae</taxon>
        <taxon>Anaeroselena</taxon>
    </lineage>
</organism>
<protein>
    <submittedName>
        <fullName evidence="9">BCCT family transporter</fullName>
    </submittedName>
</protein>
<accession>A0ABU3NZZ0</accession>
<dbReference type="NCBIfam" id="TIGR00842">
    <property type="entry name" value="bcct"/>
    <property type="match status" value="1"/>
</dbReference>
<dbReference type="Pfam" id="PF02028">
    <property type="entry name" value="BCCT"/>
    <property type="match status" value="1"/>
</dbReference>
<keyword evidence="7 8" id="KW-0472">Membrane</keyword>
<gene>
    <name evidence="9" type="ORF">Q4T40_14045</name>
</gene>
<keyword evidence="5 8" id="KW-0812">Transmembrane</keyword>
<feature type="transmembrane region" description="Helical" evidence="8">
    <location>
        <begin position="334"/>
        <end position="353"/>
    </location>
</feature>
<keyword evidence="10" id="KW-1185">Reference proteome</keyword>
<feature type="transmembrane region" description="Helical" evidence="8">
    <location>
        <begin position="79"/>
        <end position="100"/>
    </location>
</feature>
<dbReference type="InterPro" id="IPR000060">
    <property type="entry name" value="BCCT_transptr"/>
</dbReference>
<dbReference type="PANTHER" id="PTHR30047">
    <property type="entry name" value="HIGH-AFFINITY CHOLINE TRANSPORT PROTEIN-RELATED"/>
    <property type="match status" value="1"/>
</dbReference>
<feature type="transmembrane region" description="Helical" evidence="8">
    <location>
        <begin position="220"/>
        <end position="238"/>
    </location>
</feature>
<dbReference type="RefSeq" id="WP_413780851.1">
    <property type="nucleotide sequence ID" value="NZ_JAUOZS010000001.1"/>
</dbReference>